<dbReference type="InterPro" id="IPR027785">
    <property type="entry name" value="UvrD-like_helicase_C"/>
</dbReference>
<organism evidence="4 5">
    <name type="scientific">Alicyclobacillus macrosporangiidus</name>
    <dbReference type="NCBI Taxonomy" id="392015"/>
    <lineage>
        <taxon>Bacteria</taxon>
        <taxon>Bacillati</taxon>
        <taxon>Bacillota</taxon>
        <taxon>Bacilli</taxon>
        <taxon>Bacillales</taxon>
        <taxon>Alicyclobacillaceae</taxon>
        <taxon>Alicyclobacillus</taxon>
    </lineage>
</organism>
<dbReference type="Pfam" id="PF13538">
    <property type="entry name" value="UvrD_C_2"/>
    <property type="match status" value="1"/>
</dbReference>
<evidence type="ECO:0000256" key="1">
    <source>
        <dbReference type="ARBA" id="ARBA00022741"/>
    </source>
</evidence>
<keyword evidence="4" id="KW-0378">Hydrolase</keyword>
<name>A0A1I7KYG9_9BACL</name>
<dbReference type="GO" id="GO:0005524">
    <property type="term" value="F:ATP binding"/>
    <property type="evidence" value="ECO:0007669"/>
    <property type="project" value="UniProtKB-KW"/>
</dbReference>
<dbReference type="Pfam" id="PF13604">
    <property type="entry name" value="AAA_30"/>
    <property type="match status" value="1"/>
</dbReference>
<keyword evidence="4" id="KW-0347">Helicase</keyword>
<reference evidence="5" key="1">
    <citation type="submission" date="2016-10" db="EMBL/GenBank/DDBJ databases">
        <authorList>
            <person name="Varghese N."/>
        </authorList>
    </citation>
    <scope>NUCLEOTIDE SEQUENCE [LARGE SCALE GENOMIC DNA]</scope>
    <source>
        <strain evidence="5">DSM 17980</strain>
    </source>
</reference>
<sequence length="1265" mass="142324">MLYQSEASADGLLALSPPVRRHGSHREVHPDSMFHLTLRVAWHDSRWNGTVCKHPAANTHCTLLERIREGKKDAEEEQVAGRPWDALQREQLPPCAAEGAGFMSPREWIRVMEHPYRHSREASATHGHLRPTPLLLPPYATLAVPFWWMLKSNQSTIDGQSPIPLPPDEEAPFRTAWVFGRERQMALNDLFYGRLTPLKSLVLIYAKDGHPLGDEVSRLVVGVGRIESVSNRLMYDTPYPERSYPLWERVIRHSIRPEGVDGFVLPYHDYLEPTGDPAEDQHRQDLLREIAVSVDAAYHRAFSYGAELADADAALHVLVKCLDAIRRIRRHSIAPGPWSQREEWVNERIAELWQERGAFPGLGSALEALGLRLGTALSLELMATGQLQPGDNPWDLVDAILRGQAAPPRKEYEPDIAAVRSTWASLPEERRRLLELLSRFALTPEQAKRWFDGHRRDRFLGHHVADAELLANPYRIAELDADSPDSPAVSVGVIDRGLLPDNSIALRHPVPSPSAITSPVDARRVRAGLVRVLREAAEQGDTLLATGEALTRLPRMDWAQPCEVGSDYLNAHLDEWQSVITTVDAPSRDGAPPRQALQLKEYEAHEAYLRKVLIARAKAELPSLGVDWRAAIRETLKRRGVDVDHLSARQLEALEEQAEALERITTRKLAVLSGMAGTGKTTVLGALLSSDAIRQGGVLLLSPTGKARVKLQQASGREAQTIAQFLLSLGRYDVERQRPLFTGKEQYRREKTVVIDECSMLTLDDLVAVFKALDLAHVHRVLLVGDPNQLPPIGAGRPFADLIAYFDHMATSTHEEQHLAKALARLTVEVRANAGAASDTLRLAAWYTRGPQPADADEIFRRLSSHATGDGLNDLQVIFWTTPEELETRLLDAMCEHLGLRGPDDVETFNRVLGLQPTGYIPYDKPDSVESFQILSPVRMQPHGVYALNRWIQARFRARELYQARRYRKDHVLLGDEEIVVHDKVLQTRNTRRDGWDTQNRRIVNGIYLANGEIGIAVKENRQWLNILFAGRPNVTIGYRSRDFNEDAPPLELAYALTVHKAQGSEFDIVFVILPKSTRLLSTELLYTALTRARRRLVLFIEGEDAALLYDLARPERSETARRNTNLFTPGVREPDTAVPYAEHLIHRTERGHLVRSKSELVIANMLHHMDLPYEYERPFKGLTTGGVVLPDFTFADPAGGLILWEHLGLLANPDYRQAWEKKLDWYRQNGFELGHNLFTTEDDANGGLDSTLVRQVAEQIAARL</sequence>
<dbReference type="InterPro" id="IPR050534">
    <property type="entry name" value="Coronavir_polyprotein_1ab"/>
</dbReference>
<dbReference type="InterPro" id="IPR027417">
    <property type="entry name" value="P-loop_NTPase"/>
</dbReference>
<gene>
    <name evidence="4" type="ORF">SAMN05421543_1214</name>
</gene>
<dbReference type="GO" id="GO:0003678">
    <property type="term" value="F:DNA helicase activity"/>
    <property type="evidence" value="ECO:0007669"/>
    <property type="project" value="UniProtKB-ARBA"/>
</dbReference>
<keyword evidence="2" id="KW-0067">ATP-binding</keyword>
<dbReference type="STRING" id="392015.SAMN05421543_1214"/>
<accession>A0A1I7KYG9</accession>
<proteinExistence type="predicted"/>
<feature type="domain" description="UvrD-like helicase C-terminal" evidence="3">
    <location>
        <begin position="1053"/>
        <end position="1099"/>
    </location>
</feature>
<dbReference type="PANTHER" id="PTHR43788">
    <property type="entry name" value="DNA2/NAM7 HELICASE FAMILY MEMBER"/>
    <property type="match status" value="1"/>
</dbReference>
<evidence type="ECO:0000256" key="2">
    <source>
        <dbReference type="ARBA" id="ARBA00022840"/>
    </source>
</evidence>
<evidence type="ECO:0000313" key="5">
    <source>
        <dbReference type="Proteomes" id="UP000183508"/>
    </source>
</evidence>
<dbReference type="CDD" id="cd18809">
    <property type="entry name" value="SF1_C_RecD"/>
    <property type="match status" value="1"/>
</dbReference>
<dbReference type="Gene3D" id="3.40.50.300">
    <property type="entry name" value="P-loop containing nucleotide triphosphate hydrolases"/>
    <property type="match status" value="2"/>
</dbReference>
<keyword evidence="5" id="KW-1185">Reference proteome</keyword>
<protein>
    <submittedName>
        <fullName evidence="4">UvrD-like helicase C-terminal domain-containing protein</fullName>
    </submittedName>
</protein>
<dbReference type="CDD" id="cd17933">
    <property type="entry name" value="DEXSc_RecD-like"/>
    <property type="match status" value="1"/>
</dbReference>
<keyword evidence="1" id="KW-0547">Nucleotide-binding</keyword>
<dbReference type="SUPFAM" id="SSF52540">
    <property type="entry name" value="P-loop containing nucleoside triphosphate hydrolases"/>
    <property type="match status" value="1"/>
</dbReference>
<evidence type="ECO:0000313" key="4">
    <source>
        <dbReference type="EMBL" id="SFV02336.1"/>
    </source>
</evidence>
<dbReference type="AlphaFoldDB" id="A0A1I7KYG9"/>
<dbReference type="Proteomes" id="UP000183508">
    <property type="component" value="Unassembled WGS sequence"/>
</dbReference>
<dbReference type="PANTHER" id="PTHR43788:SF6">
    <property type="entry name" value="DNA HELICASE B"/>
    <property type="match status" value="1"/>
</dbReference>
<evidence type="ECO:0000259" key="3">
    <source>
        <dbReference type="Pfam" id="PF13538"/>
    </source>
</evidence>
<dbReference type="EMBL" id="FPBV01000021">
    <property type="protein sequence ID" value="SFV02336.1"/>
    <property type="molecule type" value="Genomic_DNA"/>
</dbReference>